<feature type="compositionally biased region" description="Basic residues" evidence="1">
    <location>
        <begin position="36"/>
        <end position="47"/>
    </location>
</feature>
<feature type="compositionally biased region" description="Polar residues" evidence="1">
    <location>
        <begin position="175"/>
        <end position="185"/>
    </location>
</feature>
<evidence type="ECO:0000313" key="2">
    <source>
        <dbReference type="EMBL" id="THH33686.1"/>
    </source>
</evidence>
<feature type="compositionally biased region" description="Basic and acidic residues" evidence="1">
    <location>
        <begin position="340"/>
        <end position="354"/>
    </location>
</feature>
<proteinExistence type="predicted"/>
<feature type="region of interest" description="Disordered" evidence="1">
    <location>
        <begin position="172"/>
        <end position="207"/>
    </location>
</feature>
<feature type="region of interest" description="Disordered" evidence="1">
    <location>
        <begin position="333"/>
        <end position="406"/>
    </location>
</feature>
<comment type="caution">
    <text evidence="2">The sequence shown here is derived from an EMBL/GenBank/DDBJ whole genome shotgun (WGS) entry which is preliminary data.</text>
</comment>
<sequence>MPASTRWYTPILVRNASLESEVIYDSEPERVEIHKKEKVPKAKKKTPTPHYPSVVIEISSESDTDSLGSGSPHNNCAKVSTQFSSLSSHPSLPVEEGGIPNNAPPDNCGTPALAATLTTPAIIREIPVSVGPCGSGKASGPTSSTENAITSGDDFARGFDLSEFAFGGKRAGSHLSISRTPSESVIPQKPPSKPKAPRSARGPPQFSDIADRDIARVLKCVCCGVSWTSRKSSAEKIKHFQSCGKKHKLTLETVKVLLLKEVKKLPPAEGKSKRKPSPEKEEAARTLLADAVVNDATGKKRGRRPEVVETVKSIADTRSDIVARARLLLHDGASTSNVHPDSEVAAKETAEKDLSVQPLPATQPFGDSALARMFPPRPTSRPTSPALAYHPTPAAAPSPPRTQPFGESALARAFQPRLPLSSTPLDNAVGVPSGSRLSFHDDIMELSSDTESEGDRLAVQPSSSVAHNSIFALCDSSNERPLTPPLDLDPLGSPPDVLGPFSDPYWEPDDGAILHFSGAETQSLNRSDLLLCTNTSLISIFTPIHTLQRDKSSTSQSHLTPSPRIPFRPRPGSSPPPTQPIATTSKKPRKRKGDQALPSTQARVSLMDDELHLKLKECVLADTDLYLRVLRYEPVHIDHFVKLATDLGLPERGLKLRVKAFLDKQVFRILMLTIFPTSEYTLEAIHFYGHDITGLLKTNEV</sequence>
<reference evidence="2 3" key="1">
    <citation type="submission" date="2019-02" db="EMBL/GenBank/DDBJ databases">
        <title>Genome sequencing of the rare red list fungi Antrodiella citrinella (Flaviporus citrinellus).</title>
        <authorList>
            <person name="Buettner E."/>
            <person name="Kellner H."/>
        </authorList>
    </citation>
    <scope>NUCLEOTIDE SEQUENCE [LARGE SCALE GENOMIC DNA]</scope>
    <source>
        <strain evidence="2 3">DSM 108506</strain>
    </source>
</reference>
<dbReference type="AlphaFoldDB" id="A0A4S4N3T1"/>
<dbReference type="EMBL" id="SGPM01000004">
    <property type="protein sequence ID" value="THH33686.1"/>
    <property type="molecule type" value="Genomic_DNA"/>
</dbReference>
<evidence type="ECO:0000313" key="3">
    <source>
        <dbReference type="Proteomes" id="UP000308730"/>
    </source>
</evidence>
<gene>
    <name evidence="2" type="ORF">EUX98_g582</name>
</gene>
<evidence type="ECO:0000256" key="1">
    <source>
        <dbReference type="SAM" id="MobiDB-lite"/>
    </source>
</evidence>
<feature type="compositionally biased region" description="Polar residues" evidence="1">
    <location>
        <begin position="59"/>
        <end position="72"/>
    </location>
</feature>
<dbReference type="Proteomes" id="UP000308730">
    <property type="component" value="Unassembled WGS sequence"/>
</dbReference>
<feature type="region of interest" description="Disordered" evidence="1">
    <location>
        <begin position="35"/>
        <end position="72"/>
    </location>
</feature>
<feature type="compositionally biased region" description="Low complexity" evidence="1">
    <location>
        <begin position="380"/>
        <end position="393"/>
    </location>
</feature>
<feature type="region of interest" description="Disordered" evidence="1">
    <location>
        <begin position="549"/>
        <end position="600"/>
    </location>
</feature>
<name>A0A4S4N3T1_9APHY</name>
<feature type="compositionally biased region" description="Pro residues" evidence="1">
    <location>
        <begin position="563"/>
        <end position="579"/>
    </location>
</feature>
<dbReference type="OrthoDB" id="5576441at2759"/>
<keyword evidence="3" id="KW-1185">Reference proteome</keyword>
<feature type="region of interest" description="Disordered" evidence="1">
    <location>
        <begin position="86"/>
        <end position="113"/>
    </location>
</feature>
<organism evidence="2 3">
    <name type="scientific">Antrodiella citrinella</name>
    <dbReference type="NCBI Taxonomy" id="2447956"/>
    <lineage>
        <taxon>Eukaryota</taxon>
        <taxon>Fungi</taxon>
        <taxon>Dikarya</taxon>
        <taxon>Basidiomycota</taxon>
        <taxon>Agaricomycotina</taxon>
        <taxon>Agaricomycetes</taxon>
        <taxon>Polyporales</taxon>
        <taxon>Steccherinaceae</taxon>
        <taxon>Antrodiella</taxon>
    </lineage>
</organism>
<protein>
    <submittedName>
        <fullName evidence="2">Uncharacterized protein</fullName>
    </submittedName>
</protein>
<accession>A0A4S4N3T1</accession>